<dbReference type="AlphaFoldDB" id="A0A3B0VKT7"/>
<dbReference type="Gene3D" id="3.40.718.10">
    <property type="entry name" value="Isopropylmalate Dehydrogenase"/>
    <property type="match status" value="1"/>
</dbReference>
<organism evidence="4">
    <name type="scientific">hydrothermal vent metagenome</name>
    <dbReference type="NCBI Taxonomy" id="652676"/>
    <lineage>
        <taxon>unclassified sequences</taxon>
        <taxon>metagenomes</taxon>
        <taxon>ecological metagenomes</taxon>
    </lineage>
</organism>
<dbReference type="GO" id="GO:0050570">
    <property type="term" value="F:4-hydroxythreonine-4-phosphate dehydrogenase activity"/>
    <property type="evidence" value="ECO:0007669"/>
    <property type="project" value="UniProtKB-EC"/>
</dbReference>
<dbReference type="EC" id="1.1.1.262" evidence="4"/>
<dbReference type="InterPro" id="IPR005255">
    <property type="entry name" value="PdxA_fam"/>
</dbReference>
<evidence type="ECO:0000313" key="4">
    <source>
        <dbReference type="EMBL" id="VAW39652.1"/>
    </source>
</evidence>
<dbReference type="SUPFAM" id="SSF53659">
    <property type="entry name" value="Isocitrate/Isopropylmalate dehydrogenase-like"/>
    <property type="match status" value="1"/>
</dbReference>
<dbReference type="NCBIfam" id="TIGR00557">
    <property type="entry name" value="pdxA"/>
    <property type="match status" value="1"/>
</dbReference>
<gene>
    <name evidence="4" type="ORF">MNBD_DELTA04-379</name>
</gene>
<dbReference type="Pfam" id="PF04166">
    <property type="entry name" value="PdxA"/>
    <property type="match status" value="1"/>
</dbReference>
<keyword evidence="2 4" id="KW-0560">Oxidoreductase</keyword>
<protein>
    <submittedName>
        <fullName evidence="4">4-hydroxythreonine-4-phosphate dehydrogenase</fullName>
        <ecNumber evidence="4">1.1.1.262</ecNumber>
    </submittedName>
</protein>
<sequence length="324" mass="34553">MGCPVGIGPEIILRFFAAHPAGGEFLPVVLGDPGVLVHTAAALGLSAPVVSWRPGDEIKAGTIPVRAYSSLEPDRLRWGRPDEDTAGAMAGYIEEAVRLIQDKVLSGMVTCPISKAALRLAGYTYPGHTEMLADLTGTGRYLMMMAGDRLRVTLVTIHEPLRRVPALVTRESVMECIRITARALREDFAIASPEIAVAGLNPHSGEQGMFGDEELDIIAPAIEACSHEAVVSGPWPPDTIFHRAAAGEFDAVVAMYHDQGLIPFKMVHFADGVNVTLGLPIVRTSVDHGTAYDIAGQGRADCSSLLAAWGLAARIVANRMNRVS</sequence>
<dbReference type="PANTHER" id="PTHR30004:SF6">
    <property type="entry name" value="D-THREONATE 4-PHOSPHATE DEHYDROGENASE"/>
    <property type="match status" value="1"/>
</dbReference>
<keyword evidence="3" id="KW-0520">NAD</keyword>
<dbReference type="GO" id="GO:0046872">
    <property type="term" value="F:metal ion binding"/>
    <property type="evidence" value="ECO:0007669"/>
    <property type="project" value="UniProtKB-KW"/>
</dbReference>
<reference evidence="4" key="1">
    <citation type="submission" date="2018-06" db="EMBL/GenBank/DDBJ databases">
        <authorList>
            <person name="Zhirakovskaya E."/>
        </authorList>
    </citation>
    <scope>NUCLEOTIDE SEQUENCE</scope>
</reference>
<evidence type="ECO:0000256" key="1">
    <source>
        <dbReference type="ARBA" id="ARBA00022723"/>
    </source>
</evidence>
<dbReference type="EMBL" id="UOEY01000082">
    <property type="protein sequence ID" value="VAW39652.1"/>
    <property type="molecule type" value="Genomic_DNA"/>
</dbReference>
<evidence type="ECO:0000256" key="3">
    <source>
        <dbReference type="ARBA" id="ARBA00023027"/>
    </source>
</evidence>
<dbReference type="PANTHER" id="PTHR30004">
    <property type="entry name" value="4-HYDROXYTHREONINE-4-PHOSPHATE DEHYDROGENASE"/>
    <property type="match status" value="1"/>
</dbReference>
<keyword evidence="1" id="KW-0479">Metal-binding</keyword>
<name>A0A3B0VKT7_9ZZZZ</name>
<evidence type="ECO:0000256" key="2">
    <source>
        <dbReference type="ARBA" id="ARBA00023002"/>
    </source>
</evidence>
<proteinExistence type="predicted"/>
<dbReference type="GO" id="GO:0051287">
    <property type="term" value="F:NAD binding"/>
    <property type="evidence" value="ECO:0007669"/>
    <property type="project" value="InterPro"/>
</dbReference>
<accession>A0A3B0VKT7</accession>